<dbReference type="EMBL" id="AP018664">
    <property type="protein sequence ID" value="BBD97393.1"/>
    <property type="molecule type" value="Genomic_DNA"/>
</dbReference>
<accession>A0A494VYB4</accession>
<dbReference type="Pfam" id="PF04773">
    <property type="entry name" value="FecR"/>
    <property type="match status" value="1"/>
</dbReference>
<dbReference type="InterPro" id="IPR006860">
    <property type="entry name" value="FecR"/>
</dbReference>
<name>A0A494VYB4_9SPHN</name>
<dbReference type="PANTHER" id="PTHR30273">
    <property type="entry name" value="PERIPLASMIC SIGNAL SENSOR AND SIGMA FACTOR ACTIVATOR FECR-RELATED"/>
    <property type="match status" value="1"/>
</dbReference>
<sequence>MPIPPSIHDAAEDWLARLAGHSDPATERAFTTWLDADPRHLIAYDRIKRDWQLGTLLGERPVGQTRSLGRAPFWMRQKTHIAAATLGAAALLGVVTVSLVRPGGPLAISTTAQAAIYETGVGEIRTVGLSDGSTVILDTATSLRVQLSGGDRRLDLERGRARFRVAADRKRPFRVQVAGGEIIAHGTMFDVNMIGEKPVVTVLDGSVDLRGLDGASDQARTLPMGKSMTLDASMAERVASPAEARWVSGMLALDGTPLAEAVAAINRYNKVQVRLAEPFALPVRVTGGFRVRDPEAFARAVATSFHLKVERPDSDTILLVAPAK</sequence>
<feature type="domain" description="FecR protein" evidence="1">
    <location>
        <begin position="117"/>
        <end position="207"/>
    </location>
</feature>
<dbReference type="PANTHER" id="PTHR30273:SF2">
    <property type="entry name" value="PROTEIN FECR"/>
    <property type="match status" value="1"/>
</dbReference>
<organism evidence="3 4">
    <name type="scientific">Sphingobium amiense</name>
    <dbReference type="NCBI Taxonomy" id="135719"/>
    <lineage>
        <taxon>Bacteria</taxon>
        <taxon>Pseudomonadati</taxon>
        <taxon>Pseudomonadota</taxon>
        <taxon>Alphaproteobacteria</taxon>
        <taxon>Sphingomonadales</taxon>
        <taxon>Sphingomonadaceae</taxon>
        <taxon>Sphingobium</taxon>
    </lineage>
</organism>
<dbReference type="Proteomes" id="UP000279959">
    <property type="component" value="Chromosome"/>
</dbReference>
<dbReference type="KEGG" id="sami:SAMIE_1008940"/>
<protein>
    <submittedName>
        <fullName evidence="3">DUF4880 domain-containing protein</fullName>
    </submittedName>
</protein>
<dbReference type="InterPro" id="IPR032623">
    <property type="entry name" value="FecR_N"/>
</dbReference>
<dbReference type="InterPro" id="IPR012373">
    <property type="entry name" value="Ferrdict_sens_TM"/>
</dbReference>
<dbReference type="AlphaFoldDB" id="A0A494VYB4"/>
<gene>
    <name evidence="3" type="ORF">SAMIE_1008940</name>
</gene>
<dbReference type="Pfam" id="PF16220">
    <property type="entry name" value="DUF4880"/>
    <property type="match status" value="1"/>
</dbReference>
<dbReference type="Gene3D" id="2.60.120.1440">
    <property type="match status" value="1"/>
</dbReference>
<evidence type="ECO:0000259" key="2">
    <source>
        <dbReference type="Pfam" id="PF16220"/>
    </source>
</evidence>
<dbReference type="GO" id="GO:0016989">
    <property type="term" value="F:sigma factor antagonist activity"/>
    <property type="evidence" value="ECO:0007669"/>
    <property type="project" value="TreeGrafter"/>
</dbReference>
<keyword evidence="4" id="KW-1185">Reference proteome</keyword>
<dbReference type="PIRSF" id="PIRSF018266">
    <property type="entry name" value="FecR"/>
    <property type="match status" value="1"/>
</dbReference>
<proteinExistence type="predicted"/>
<evidence type="ECO:0000313" key="4">
    <source>
        <dbReference type="Proteomes" id="UP000279959"/>
    </source>
</evidence>
<evidence type="ECO:0000313" key="3">
    <source>
        <dbReference type="EMBL" id="BBD97393.1"/>
    </source>
</evidence>
<feature type="domain" description="FecR N-terminal" evidence="2">
    <location>
        <begin position="9"/>
        <end position="49"/>
    </location>
</feature>
<evidence type="ECO:0000259" key="1">
    <source>
        <dbReference type="Pfam" id="PF04773"/>
    </source>
</evidence>
<reference evidence="3 4" key="1">
    <citation type="submission" date="2018-05" db="EMBL/GenBank/DDBJ databases">
        <title>Complete Genome Sequence of the Nonylphenol-Degrading Bacterium Sphingobium amiense DSM 16289T.</title>
        <authorList>
            <person name="Ootsuka M."/>
            <person name="Nishizawa T."/>
            <person name="Ohta H."/>
        </authorList>
    </citation>
    <scope>NUCLEOTIDE SEQUENCE [LARGE SCALE GENOMIC DNA]</scope>
    <source>
        <strain evidence="3 4">DSM 16289</strain>
    </source>
</reference>